<keyword evidence="2" id="KW-0689">Ribosomal protein</keyword>
<dbReference type="InterPro" id="IPR034704">
    <property type="entry name" value="Ribosomal_bL28/bL31-like_sf"/>
</dbReference>
<dbReference type="SUPFAM" id="SSF143800">
    <property type="entry name" value="L28p-like"/>
    <property type="match status" value="1"/>
</dbReference>
<evidence type="ECO:0000256" key="3">
    <source>
        <dbReference type="ARBA" id="ARBA00023274"/>
    </source>
</evidence>
<dbReference type="GO" id="GO:0003735">
    <property type="term" value="F:structural constituent of ribosome"/>
    <property type="evidence" value="ECO:0007669"/>
    <property type="project" value="InterPro"/>
</dbReference>
<dbReference type="EMBL" id="KZ308244">
    <property type="protein sequence ID" value="KAG8225619.1"/>
    <property type="molecule type" value="Genomic_DNA"/>
</dbReference>
<evidence type="ECO:0000256" key="2">
    <source>
        <dbReference type="ARBA" id="ARBA00022980"/>
    </source>
</evidence>
<comment type="similarity">
    <text evidence="1">Belongs to the bacterial ribosomal protein bL28 family.</text>
</comment>
<dbReference type="PANTHER" id="PTHR13528">
    <property type="entry name" value="39S RIBOSOMAL PROTEIN L28, MITOCHONDRIAL"/>
    <property type="match status" value="1"/>
</dbReference>
<accession>A0A8K0NZI3</accession>
<dbReference type="Proteomes" id="UP000792457">
    <property type="component" value="Unassembled WGS sequence"/>
</dbReference>
<protein>
    <recommendedName>
        <fullName evidence="4">Large ribosomal subunit protein bL28m</fullName>
    </recommendedName>
    <alternativeName>
        <fullName evidence="5">39S ribosomal protein L28, mitochondrial</fullName>
    </alternativeName>
</protein>
<evidence type="ECO:0000256" key="5">
    <source>
        <dbReference type="ARBA" id="ARBA00035538"/>
    </source>
</evidence>
<dbReference type="InterPro" id="IPR026569">
    <property type="entry name" value="Ribosomal_bL28"/>
</dbReference>
<dbReference type="PANTHER" id="PTHR13528:SF2">
    <property type="entry name" value="LARGE RIBOSOMAL SUBUNIT PROTEIN BL28M"/>
    <property type="match status" value="1"/>
</dbReference>
<keyword evidence="3" id="KW-0687">Ribonucleoprotein</keyword>
<comment type="caution">
    <text evidence="6">The sequence shown here is derived from an EMBL/GenBank/DDBJ whole genome shotgun (WGS) entry which is preliminary data.</text>
</comment>
<organism evidence="6 7">
    <name type="scientific">Ladona fulva</name>
    <name type="common">Scarce chaser dragonfly</name>
    <name type="synonym">Libellula fulva</name>
    <dbReference type="NCBI Taxonomy" id="123851"/>
    <lineage>
        <taxon>Eukaryota</taxon>
        <taxon>Metazoa</taxon>
        <taxon>Ecdysozoa</taxon>
        <taxon>Arthropoda</taxon>
        <taxon>Hexapoda</taxon>
        <taxon>Insecta</taxon>
        <taxon>Pterygota</taxon>
        <taxon>Palaeoptera</taxon>
        <taxon>Odonata</taxon>
        <taxon>Epiprocta</taxon>
        <taxon>Anisoptera</taxon>
        <taxon>Libelluloidea</taxon>
        <taxon>Libellulidae</taxon>
        <taxon>Ladona</taxon>
    </lineage>
</organism>
<dbReference type="GO" id="GO:0005762">
    <property type="term" value="C:mitochondrial large ribosomal subunit"/>
    <property type="evidence" value="ECO:0007669"/>
    <property type="project" value="TreeGrafter"/>
</dbReference>
<evidence type="ECO:0000256" key="4">
    <source>
        <dbReference type="ARBA" id="ARBA00035269"/>
    </source>
</evidence>
<evidence type="ECO:0000313" key="7">
    <source>
        <dbReference type="Proteomes" id="UP000792457"/>
    </source>
</evidence>
<dbReference type="AlphaFoldDB" id="A0A8K0NZI3"/>
<evidence type="ECO:0000256" key="1">
    <source>
        <dbReference type="ARBA" id="ARBA00008760"/>
    </source>
</evidence>
<keyword evidence="7" id="KW-1185">Reference proteome</keyword>
<dbReference type="OrthoDB" id="361870at2759"/>
<reference evidence="6" key="2">
    <citation type="submission" date="2017-10" db="EMBL/GenBank/DDBJ databases">
        <title>Ladona fulva Genome sequencing and assembly.</title>
        <authorList>
            <person name="Murali S."/>
            <person name="Richards S."/>
            <person name="Bandaranaike D."/>
            <person name="Bellair M."/>
            <person name="Blankenburg K."/>
            <person name="Chao H."/>
            <person name="Dinh H."/>
            <person name="Doddapaneni H."/>
            <person name="Dugan-Rocha S."/>
            <person name="Elkadiri S."/>
            <person name="Gnanaolivu R."/>
            <person name="Hernandez B."/>
            <person name="Skinner E."/>
            <person name="Javaid M."/>
            <person name="Lee S."/>
            <person name="Li M."/>
            <person name="Ming W."/>
            <person name="Munidasa M."/>
            <person name="Muniz J."/>
            <person name="Nguyen L."/>
            <person name="Hughes D."/>
            <person name="Osuji N."/>
            <person name="Pu L.-L."/>
            <person name="Puazo M."/>
            <person name="Qu C."/>
            <person name="Quiroz J."/>
            <person name="Raj R."/>
            <person name="Weissenberger G."/>
            <person name="Xin Y."/>
            <person name="Zou X."/>
            <person name="Han Y."/>
            <person name="Worley K."/>
            <person name="Muzny D."/>
            <person name="Gibbs R."/>
        </authorList>
    </citation>
    <scope>NUCLEOTIDE SEQUENCE</scope>
    <source>
        <strain evidence="6">Sampled in the wild</strain>
    </source>
</reference>
<proteinExistence type="inferred from homology"/>
<sequence length="272" mass="32259">MESKAIQVLAWSATKNIVEYSKELPKRLPQAYKKFWYEWKEKDPKPVHWIPEEGKWKRDPETGIVRMVKNHPIPVLYPKEHDHGLWGGEGLVKGFQKRHPMRRRVPHYWMPSLKKSVVYSEILNKHINVVVTDTTLNLIHEHHGLDFYLLKTPACDLKSNLALKLKRKLLLALLKKDFYHENEKKKNEVFQKYCAYMLPEEEAEWYGLTYKEALAKLIKQEIEANKPQPYKYKYKMDLMKEIKESGITAVTEEEKSWVSKINPFKSQAESTH</sequence>
<name>A0A8K0NZI3_LADFU</name>
<gene>
    <name evidence="6" type="ORF">J437_LFUL004190</name>
</gene>
<reference evidence="6" key="1">
    <citation type="submission" date="2013-04" db="EMBL/GenBank/DDBJ databases">
        <authorList>
            <person name="Qu J."/>
            <person name="Murali S.C."/>
            <person name="Bandaranaike D."/>
            <person name="Bellair M."/>
            <person name="Blankenburg K."/>
            <person name="Chao H."/>
            <person name="Dinh H."/>
            <person name="Doddapaneni H."/>
            <person name="Downs B."/>
            <person name="Dugan-Rocha S."/>
            <person name="Elkadiri S."/>
            <person name="Gnanaolivu R.D."/>
            <person name="Hernandez B."/>
            <person name="Javaid M."/>
            <person name="Jayaseelan J.C."/>
            <person name="Lee S."/>
            <person name="Li M."/>
            <person name="Ming W."/>
            <person name="Munidasa M."/>
            <person name="Muniz J."/>
            <person name="Nguyen L."/>
            <person name="Ongeri F."/>
            <person name="Osuji N."/>
            <person name="Pu L.-L."/>
            <person name="Puazo M."/>
            <person name="Qu C."/>
            <person name="Quiroz J."/>
            <person name="Raj R."/>
            <person name="Weissenberger G."/>
            <person name="Xin Y."/>
            <person name="Zou X."/>
            <person name="Han Y."/>
            <person name="Richards S."/>
            <person name="Worley K."/>
            <person name="Muzny D."/>
            <person name="Gibbs R."/>
        </authorList>
    </citation>
    <scope>NUCLEOTIDE SEQUENCE</scope>
    <source>
        <strain evidence="6">Sampled in the wild</strain>
    </source>
</reference>
<evidence type="ECO:0000313" key="6">
    <source>
        <dbReference type="EMBL" id="KAG8225619.1"/>
    </source>
</evidence>